<name>A0ABN0VQL3_9BACI</name>
<evidence type="ECO:0000256" key="3">
    <source>
        <dbReference type="ARBA" id="ARBA00022544"/>
    </source>
</evidence>
<dbReference type="NCBIfam" id="TIGR02887">
    <property type="entry name" value="spore_ger_x_C"/>
    <property type="match status" value="1"/>
</dbReference>
<keyword evidence="7" id="KW-0449">Lipoprotein</keyword>
<dbReference type="Pfam" id="PF05504">
    <property type="entry name" value="Spore_GerAC"/>
    <property type="match status" value="1"/>
</dbReference>
<evidence type="ECO:0000259" key="9">
    <source>
        <dbReference type="Pfam" id="PF25198"/>
    </source>
</evidence>
<keyword evidence="6" id="KW-0564">Palmitate</keyword>
<dbReference type="RefSeq" id="WP_343795485.1">
    <property type="nucleotide sequence ID" value="NZ_BAAADJ010000003.1"/>
</dbReference>
<dbReference type="InterPro" id="IPR057336">
    <property type="entry name" value="GerAC_N"/>
</dbReference>
<evidence type="ECO:0000256" key="6">
    <source>
        <dbReference type="ARBA" id="ARBA00023139"/>
    </source>
</evidence>
<dbReference type="PANTHER" id="PTHR35789">
    <property type="entry name" value="SPORE GERMINATION PROTEIN B3"/>
    <property type="match status" value="1"/>
</dbReference>
<dbReference type="Pfam" id="PF25198">
    <property type="entry name" value="Spore_GerAC_N"/>
    <property type="match status" value="1"/>
</dbReference>
<reference evidence="10 11" key="1">
    <citation type="journal article" date="2019" name="Int. J. Syst. Evol. Microbiol.">
        <title>The Global Catalogue of Microorganisms (GCM) 10K type strain sequencing project: providing services to taxonomists for standard genome sequencing and annotation.</title>
        <authorList>
            <consortium name="The Broad Institute Genomics Platform"/>
            <consortium name="The Broad Institute Genome Sequencing Center for Infectious Disease"/>
            <person name="Wu L."/>
            <person name="Ma J."/>
        </authorList>
    </citation>
    <scope>NUCLEOTIDE SEQUENCE [LARGE SCALE GENOMIC DNA]</scope>
    <source>
        <strain evidence="10 11">JCM 9731</strain>
    </source>
</reference>
<evidence type="ECO:0000256" key="5">
    <source>
        <dbReference type="ARBA" id="ARBA00023136"/>
    </source>
</evidence>
<keyword evidence="11" id="KW-1185">Reference proteome</keyword>
<dbReference type="PROSITE" id="PS51257">
    <property type="entry name" value="PROKAR_LIPOPROTEIN"/>
    <property type="match status" value="1"/>
</dbReference>
<accession>A0ABN0VQL3</accession>
<evidence type="ECO:0000256" key="4">
    <source>
        <dbReference type="ARBA" id="ARBA00022729"/>
    </source>
</evidence>
<evidence type="ECO:0000259" key="8">
    <source>
        <dbReference type="Pfam" id="PF05504"/>
    </source>
</evidence>
<dbReference type="InterPro" id="IPR046953">
    <property type="entry name" value="Spore_GerAC-like_C"/>
</dbReference>
<dbReference type="InterPro" id="IPR008844">
    <property type="entry name" value="Spore_GerAC-like"/>
</dbReference>
<comment type="similarity">
    <text evidence="2">Belongs to the GerABKC lipoprotein family.</text>
</comment>
<feature type="domain" description="Spore germination protein N-terminal" evidence="9">
    <location>
        <begin position="23"/>
        <end position="198"/>
    </location>
</feature>
<dbReference type="Proteomes" id="UP001500782">
    <property type="component" value="Unassembled WGS sequence"/>
</dbReference>
<dbReference type="Gene3D" id="3.30.300.210">
    <property type="entry name" value="Nutrient germinant receptor protein C, domain 3"/>
    <property type="match status" value="1"/>
</dbReference>
<proteinExistence type="inferred from homology"/>
<dbReference type="EMBL" id="BAAADJ010000003">
    <property type="protein sequence ID" value="GAA0314791.1"/>
    <property type="molecule type" value="Genomic_DNA"/>
</dbReference>
<feature type="domain" description="Spore germination GerAC-like C-terminal" evidence="8">
    <location>
        <begin position="218"/>
        <end position="377"/>
    </location>
</feature>
<comment type="caution">
    <text evidence="10">The sequence shown here is derived from an EMBL/GenBank/DDBJ whole genome shotgun (WGS) entry which is preliminary data.</text>
</comment>
<keyword evidence="3" id="KW-0309">Germination</keyword>
<evidence type="ECO:0000313" key="11">
    <source>
        <dbReference type="Proteomes" id="UP001500782"/>
    </source>
</evidence>
<evidence type="ECO:0000256" key="7">
    <source>
        <dbReference type="ARBA" id="ARBA00023288"/>
    </source>
</evidence>
<dbReference type="PANTHER" id="PTHR35789:SF1">
    <property type="entry name" value="SPORE GERMINATION PROTEIN B3"/>
    <property type="match status" value="1"/>
</dbReference>
<keyword evidence="4" id="KW-0732">Signal</keyword>
<sequence>MKRMFQVLVIFTIIITTLTGCWDRVEINDVAFVIATGFDLEKSDDQRKYRVSAQIPLPGAMGGAEGGGGGTGSDRPFYVDSGVGRNIRESNENLQARMSRRLNFSHRRVIIIGDEIAREGFGPVVDVIALQPQSRISAFILVSNGPSITVLNSAPHLEKLPAEAIREMSKFGFSLTVKNILNDIKRPGKDPMIPLVEVVKTQNQSPETQKEEIEIKKIGILKNDKLVFHTNVEETQGVYWMLEKMRSKSVTIPIEDEGEVNVKIIEGKRRIHHTISQGIPEFEIHIDTESILMENETNLNLEDEESYNKVRKSMENVIQSNISAIVEHTKSEKVDSFGLGWSLYRGENKYWKTVEDHWRDMLPDVKVKVTVDAEIQRLSNTGLKVAK</sequence>
<dbReference type="InterPro" id="IPR038501">
    <property type="entry name" value="Spore_GerAC_C_sf"/>
</dbReference>
<evidence type="ECO:0000256" key="2">
    <source>
        <dbReference type="ARBA" id="ARBA00007886"/>
    </source>
</evidence>
<keyword evidence="5" id="KW-0472">Membrane</keyword>
<protein>
    <submittedName>
        <fullName evidence="10">Ger(X)C family spore germination protein</fullName>
    </submittedName>
</protein>
<evidence type="ECO:0000313" key="10">
    <source>
        <dbReference type="EMBL" id="GAA0314791.1"/>
    </source>
</evidence>
<evidence type="ECO:0000256" key="1">
    <source>
        <dbReference type="ARBA" id="ARBA00004635"/>
    </source>
</evidence>
<comment type="subcellular location">
    <subcellularLocation>
        <location evidence="1">Membrane</location>
        <topology evidence="1">Lipid-anchor</topology>
    </subcellularLocation>
</comment>
<organism evidence="10 11">
    <name type="scientific">Bacillus carboniphilus</name>
    <dbReference type="NCBI Taxonomy" id="86663"/>
    <lineage>
        <taxon>Bacteria</taxon>
        <taxon>Bacillati</taxon>
        <taxon>Bacillota</taxon>
        <taxon>Bacilli</taxon>
        <taxon>Bacillales</taxon>
        <taxon>Bacillaceae</taxon>
        <taxon>Bacillus</taxon>
    </lineage>
</organism>
<gene>
    <name evidence="10" type="ORF">GCM10008967_01620</name>
</gene>